<proteinExistence type="predicted"/>
<dbReference type="Pfam" id="PF12697">
    <property type="entry name" value="Abhydrolase_6"/>
    <property type="match status" value="1"/>
</dbReference>
<dbReference type="Proteomes" id="UP000001574">
    <property type="component" value="Chromosome"/>
</dbReference>
<dbReference type="Gene3D" id="3.40.50.1820">
    <property type="entry name" value="alpha/beta hydrolase"/>
    <property type="match status" value="1"/>
</dbReference>
<sequence>MASIAVGDVEIDYVDAGSGPVVVFVHGAYVTGLLWQDVVDRLSDSHRCIAPTLPFGAQAAPVGAHVDLSVAASGRLIAGLLDALDLSDVTLVANDTGGGIVLAALGNASLKWDRVSKLVFTNCDSFEHFPPKSFAPIVRLCALSQSLGAIALKGLTTAPGLKVFTSAVTLNGVDAARRRAVFGGFLTSPAVRREAARFTADLKPSHTLAAVDALKRWDRPVLMAWGTSDKMFPLSHAERLAETFPNAVVRAIDNSSTYVMLDRPDETAQAIRAFVDPMKDVTR</sequence>
<dbReference type="InterPro" id="IPR029058">
    <property type="entry name" value="AB_hydrolase_fold"/>
</dbReference>
<accession>A0A0H3A042</accession>
<reference evidence="2 3" key="1">
    <citation type="submission" date="2006-10" db="EMBL/GenBank/DDBJ databases">
        <authorList>
            <person name="Fleischmann R.D."/>
            <person name="Dodson R.J."/>
            <person name="Haft D.H."/>
            <person name="Merkel J.S."/>
            <person name="Nelson W.C."/>
            <person name="Fraser C.M."/>
        </authorList>
    </citation>
    <scope>NUCLEOTIDE SEQUENCE [LARGE SCALE GENOMIC DNA]</scope>
    <source>
        <strain evidence="2 3">104</strain>
    </source>
</reference>
<dbReference type="GO" id="GO:0016020">
    <property type="term" value="C:membrane"/>
    <property type="evidence" value="ECO:0007669"/>
    <property type="project" value="TreeGrafter"/>
</dbReference>
<feature type="domain" description="AB hydrolase-1" evidence="1">
    <location>
        <begin position="22"/>
        <end position="270"/>
    </location>
</feature>
<dbReference type="ESTHER" id="myca1-a0qds5">
    <property type="family name" value="6_AlphaBeta_hydrolase"/>
</dbReference>
<organism evidence="2 3">
    <name type="scientific">Mycobacterium avium (strain 104)</name>
    <dbReference type="NCBI Taxonomy" id="243243"/>
    <lineage>
        <taxon>Bacteria</taxon>
        <taxon>Bacillati</taxon>
        <taxon>Actinomycetota</taxon>
        <taxon>Actinomycetes</taxon>
        <taxon>Mycobacteriales</taxon>
        <taxon>Mycobacteriaceae</taxon>
        <taxon>Mycobacterium</taxon>
        <taxon>Mycobacterium avium complex (MAC)</taxon>
    </lineage>
</organism>
<dbReference type="PANTHER" id="PTHR43798">
    <property type="entry name" value="MONOACYLGLYCEROL LIPASE"/>
    <property type="match status" value="1"/>
</dbReference>
<dbReference type="SUPFAM" id="SSF53474">
    <property type="entry name" value="alpha/beta-Hydrolases"/>
    <property type="match status" value="1"/>
</dbReference>
<protein>
    <submittedName>
        <fullName evidence="2">Hydrolase, alpha/beta fold family protein, putative</fullName>
    </submittedName>
</protein>
<gene>
    <name evidence="2" type="ordered locus">MAV_1840</name>
</gene>
<dbReference type="GO" id="GO:0016787">
    <property type="term" value="F:hydrolase activity"/>
    <property type="evidence" value="ECO:0007669"/>
    <property type="project" value="UniProtKB-KW"/>
</dbReference>
<evidence type="ECO:0000313" key="2">
    <source>
        <dbReference type="EMBL" id="ABK68409.1"/>
    </source>
</evidence>
<name>A0A0H3A042_MYCA1</name>
<evidence type="ECO:0000259" key="1">
    <source>
        <dbReference type="Pfam" id="PF12697"/>
    </source>
</evidence>
<dbReference type="AlphaFoldDB" id="A0A0H3A042"/>
<evidence type="ECO:0000313" key="3">
    <source>
        <dbReference type="Proteomes" id="UP000001574"/>
    </source>
</evidence>
<dbReference type="HOGENOM" id="CLU_020336_13_3_11"/>
<dbReference type="InterPro" id="IPR000073">
    <property type="entry name" value="AB_hydrolase_1"/>
</dbReference>
<dbReference type="EMBL" id="CP000479">
    <property type="protein sequence ID" value="ABK68409.1"/>
    <property type="molecule type" value="Genomic_DNA"/>
</dbReference>
<dbReference type="InterPro" id="IPR050266">
    <property type="entry name" value="AB_hydrolase_sf"/>
</dbReference>
<dbReference type="PANTHER" id="PTHR43798:SF33">
    <property type="entry name" value="HYDROLASE, PUTATIVE (AFU_ORTHOLOGUE AFUA_2G14860)-RELATED"/>
    <property type="match status" value="1"/>
</dbReference>
<keyword evidence="2" id="KW-0378">Hydrolase</keyword>
<dbReference type="KEGG" id="mav:MAV_1840"/>
<dbReference type="RefSeq" id="WP_011724379.1">
    <property type="nucleotide sequence ID" value="NC_008595.1"/>
</dbReference>